<dbReference type="AlphaFoldDB" id="A0A7C9EP35"/>
<dbReference type="EMBL" id="GISG01258786">
    <property type="protein sequence ID" value="MBA4673361.1"/>
    <property type="molecule type" value="Transcribed_RNA"/>
</dbReference>
<reference evidence="2" key="2">
    <citation type="submission" date="2020-07" db="EMBL/GenBank/DDBJ databases">
        <authorList>
            <person name="Vera ALvarez R."/>
            <person name="Arias-Moreno D.M."/>
            <person name="Jimenez-Jacinto V."/>
            <person name="Jimenez-Bremont J.F."/>
            <person name="Swaminathan K."/>
            <person name="Moose S.P."/>
            <person name="Guerrero-Gonzalez M.L."/>
            <person name="Marino-Ramirez L."/>
            <person name="Landsman D."/>
            <person name="Rodriguez-Kessler M."/>
            <person name="Delgado-Sanchez P."/>
        </authorList>
    </citation>
    <scope>NUCLEOTIDE SEQUENCE</scope>
    <source>
        <tissue evidence="2">Cladode</tissue>
    </source>
</reference>
<dbReference type="EMBL" id="GISG01258787">
    <property type="protein sequence ID" value="MBA4673362.1"/>
    <property type="molecule type" value="Transcribed_RNA"/>
</dbReference>
<organism evidence="2">
    <name type="scientific">Opuntia streptacantha</name>
    <name type="common">Prickly pear cactus</name>
    <name type="synonym">Opuntia cardona</name>
    <dbReference type="NCBI Taxonomy" id="393608"/>
    <lineage>
        <taxon>Eukaryota</taxon>
        <taxon>Viridiplantae</taxon>
        <taxon>Streptophyta</taxon>
        <taxon>Embryophyta</taxon>
        <taxon>Tracheophyta</taxon>
        <taxon>Spermatophyta</taxon>
        <taxon>Magnoliopsida</taxon>
        <taxon>eudicotyledons</taxon>
        <taxon>Gunneridae</taxon>
        <taxon>Pentapetalae</taxon>
        <taxon>Caryophyllales</taxon>
        <taxon>Cactineae</taxon>
        <taxon>Cactaceae</taxon>
        <taxon>Opuntioideae</taxon>
        <taxon>Opuntia</taxon>
    </lineage>
</organism>
<evidence type="ECO:0000313" key="2">
    <source>
        <dbReference type="EMBL" id="MBA4673362.1"/>
    </source>
</evidence>
<feature type="region of interest" description="Disordered" evidence="1">
    <location>
        <begin position="73"/>
        <end position="106"/>
    </location>
</feature>
<reference evidence="2" key="1">
    <citation type="journal article" date="2013" name="J. Plant Res.">
        <title>Effect of fungi and light on seed germination of three Opuntia species from semiarid lands of central Mexico.</title>
        <authorList>
            <person name="Delgado-Sanchez P."/>
            <person name="Jimenez-Bremont J.F."/>
            <person name="Guerrero-Gonzalez Mde L."/>
            <person name="Flores J."/>
        </authorList>
    </citation>
    <scope>NUCLEOTIDE SEQUENCE</scope>
    <source>
        <tissue evidence="2">Cladode</tissue>
    </source>
</reference>
<protein>
    <submittedName>
        <fullName evidence="2">Uncharacterized protein</fullName>
    </submittedName>
</protein>
<evidence type="ECO:0000256" key="1">
    <source>
        <dbReference type="SAM" id="MobiDB-lite"/>
    </source>
</evidence>
<feature type="compositionally biased region" description="Basic and acidic residues" evidence="1">
    <location>
        <begin position="74"/>
        <end position="106"/>
    </location>
</feature>
<accession>A0A7C9EP35</accession>
<sequence>MLTYIRSSRVAMNIALHLAMRKRAFHLCRQSGLHKEAVKSHPLPVRTLAGDWTDCHQLKNEDEVSVIEMMTRSLGKEKGNEGRLLRADEKAQNGSDRRRQPSESLC</sequence>
<proteinExistence type="predicted"/>
<name>A0A7C9EP35_OPUST</name>